<evidence type="ECO:0000313" key="7">
    <source>
        <dbReference type="Proteomes" id="UP000719412"/>
    </source>
</evidence>
<dbReference type="EMBL" id="JABDTM020030261">
    <property type="protein sequence ID" value="KAH0807500.1"/>
    <property type="molecule type" value="Genomic_DNA"/>
</dbReference>
<dbReference type="InterPro" id="IPR036875">
    <property type="entry name" value="Znf_CCHC_sf"/>
</dbReference>
<comment type="caution">
    <text evidence="6">The sequence shown here is derived from an EMBL/GenBank/DDBJ whole genome shotgun (WGS) entry which is preliminary data.</text>
</comment>
<dbReference type="InterPro" id="IPR050951">
    <property type="entry name" value="Retrovirus_Pol_polyprotein"/>
</dbReference>
<dbReference type="PANTHER" id="PTHR37984:SF5">
    <property type="entry name" value="PROTEIN NYNRIN-LIKE"/>
    <property type="match status" value="1"/>
</dbReference>
<dbReference type="AlphaFoldDB" id="A0A8J6LBB3"/>
<evidence type="ECO:0000259" key="3">
    <source>
        <dbReference type="PROSITE" id="PS50158"/>
    </source>
</evidence>
<dbReference type="InterPro" id="IPR001584">
    <property type="entry name" value="Integrase_cat-core"/>
</dbReference>
<keyword evidence="1" id="KW-0863">Zinc-finger</keyword>
<sequence>MADQLTDQIEEDNPSPALEGSESEGETNPPKRPKVGWQESLITLIASQQDQLAQLARQSNMATKPTPNMATCVADVPNSQMFKLAEFNPDTSSYAIEEWLDDATKLKNELHVGDILMIVKAGEALKGRAHHYHCNWRPVRRTWDDFCEDLTIAFPDRETPGVRAYTAATLRSRDCDSLSDYGIQKLRAINRFYNKLPWNTIVSMVEYGLDHSEAQASIRIQPPKTDRELLKLLSEFDARRQKYRPALSSRSTEGSNPAKSCDQRQKSSSTKGIKGACYNCGRIGHRQEDCRVAKKYTEDSRRDQAPTGDKNKQDGPPTCTHYKKVGHQEKTCWFKHGKPGKILLIRRGRTLAKSPSLLSSATEKQCISPTIGTCQLIAVLPSATIEVLFTIVADDVMPATLDAIIGWDIIGLPHLKLLKTDDGLELHHDLLKPNKVLTIKNDDQNNINVSGMDEQNVQLHHIATGVPRGNGKVERVMRTVFNLLRATLTAEKEKTWVDTLPDIEKNINTTVHSSTGFSPMILQFGTNPRLPATQQFLGDAVSTENVVGDPDATLTQAREQITRIGRARAVKFDSSRFAAKLFQVGDLVAVEDSQVAGGGKLKPKYSGPYTVRKVLMNERYLLWKKGKRTTVAAHEQLRRWPTNNNTSTM</sequence>
<feature type="region of interest" description="Disordered" evidence="2">
    <location>
        <begin position="296"/>
        <end position="318"/>
    </location>
</feature>
<organism evidence="6 7">
    <name type="scientific">Tenebrio molitor</name>
    <name type="common">Yellow mealworm beetle</name>
    <dbReference type="NCBI Taxonomy" id="7067"/>
    <lineage>
        <taxon>Eukaryota</taxon>
        <taxon>Metazoa</taxon>
        <taxon>Ecdysozoa</taxon>
        <taxon>Arthropoda</taxon>
        <taxon>Hexapoda</taxon>
        <taxon>Insecta</taxon>
        <taxon>Pterygota</taxon>
        <taxon>Neoptera</taxon>
        <taxon>Endopterygota</taxon>
        <taxon>Coleoptera</taxon>
        <taxon>Polyphaga</taxon>
        <taxon>Cucujiformia</taxon>
        <taxon>Tenebrionidae</taxon>
        <taxon>Tenebrio</taxon>
    </lineage>
</organism>
<reference evidence="6" key="2">
    <citation type="submission" date="2021-08" db="EMBL/GenBank/DDBJ databases">
        <authorList>
            <person name="Eriksson T."/>
        </authorList>
    </citation>
    <scope>NUCLEOTIDE SEQUENCE</scope>
    <source>
        <strain evidence="6">Stoneville</strain>
        <tissue evidence="6">Whole head</tissue>
    </source>
</reference>
<dbReference type="PROSITE" id="PS50158">
    <property type="entry name" value="ZF_CCHC"/>
    <property type="match status" value="1"/>
</dbReference>
<dbReference type="InterPro" id="IPR036397">
    <property type="entry name" value="RNaseH_sf"/>
</dbReference>
<dbReference type="EMBL" id="JABDTM020030260">
    <property type="protein sequence ID" value="KAH0807501.1"/>
    <property type="molecule type" value="Genomic_DNA"/>
</dbReference>
<protein>
    <submittedName>
        <fullName evidence="6">Uncharacterized protein</fullName>
    </submittedName>
</protein>
<gene>
    <name evidence="6" type="ORF">GEV33_015290</name>
    <name evidence="5" type="ORF">GEV33_015291</name>
</gene>
<dbReference type="PANTHER" id="PTHR37984">
    <property type="entry name" value="PROTEIN CBG26694"/>
    <property type="match status" value="1"/>
</dbReference>
<feature type="domain" description="Integrase catalytic" evidence="4">
    <location>
        <begin position="351"/>
        <end position="527"/>
    </location>
</feature>
<evidence type="ECO:0000313" key="6">
    <source>
        <dbReference type="EMBL" id="KAH0807501.1"/>
    </source>
</evidence>
<name>A0A8J6LBB3_TENMO</name>
<feature type="compositionally biased region" description="Basic and acidic residues" evidence="2">
    <location>
        <begin position="296"/>
        <end position="313"/>
    </location>
</feature>
<dbReference type="Gene3D" id="3.30.420.10">
    <property type="entry name" value="Ribonuclease H-like superfamily/Ribonuclease H"/>
    <property type="match status" value="1"/>
</dbReference>
<proteinExistence type="predicted"/>
<dbReference type="GO" id="GO:0008270">
    <property type="term" value="F:zinc ion binding"/>
    <property type="evidence" value="ECO:0007669"/>
    <property type="project" value="UniProtKB-KW"/>
</dbReference>
<dbReference type="PROSITE" id="PS50994">
    <property type="entry name" value="INTEGRASE"/>
    <property type="match status" value="1"/>
</dbReference>
<evidence type="ECO:0000256" key="2">
    <source>
        <dbReference type="SAM" id="MobiDB-lite"/>
    </source>
</evidence>
<feature type="region of interest" description="Disordered" evidence="2">
    <location>
        <begin position="243"/>
        <end position="271"/>
    </location>
</feature>
<reference evidence="6" key="1">
    <citation type="journal article" date="2020" name="J Insects Food Feed">
        <title>The yellow mealworm (Tenebrio molitor) genome: a resource for the emerging insects as food and feed industry.</title>
        <authorList>
            <person name="Eriksson T."/>
            <person name="Andere A."/>
            <person name="Kelstrup H."/>
            <person name="Emery V."/>
            <person name="Picard C."/>
        </authorList>
    </citation>
    <scope>NUCLEOTIDE SEQUENCE</scope>
    <source>
        <strain evidence="6">Stoneville</strain>
        <tissue evidence="6">Whole head</tissue>
    </source>
</reference>
<accession>A0A8J6LBB3</accession>
<keyword evidence="1" id="KW-0479">Metal-binding</keyword>
<dbReference type="SMART" id="SM00343">
    <property type="entry name" value="ZnF_C2HC"/>
    <property type="match status" value="2"/>
</dbReference>
<feature type="compositionally biased region" description="Polar residues" evidence="2">
    <location>
        <begin position="248"/>
        <end position="258"/>
    </location>
</feature>
<dbReference type="GO" id="GO:0003676">
    <property type="term" value="F:nucleic acid binding"/>
    <property type="evidence" value="ECO:0007669"/>
    <property type="project" value="InterPro"/>
</dbReference>
<dbReference type="Gene3D" id="4.10.60.10">
    <property type="entry name" value="Zinc finger, CCHC-type"/>
    <property type="match status" value="1"/>
</dbReference>
<dbReference type="GO" id="GO:0015074">
    <property type="term" value="P:DNA integration"/>
    <property type="evidence" value="ECO:0007669"/>
    <property type="project" value="InterPro"/>
</dbReference>
<keyword evidence="1" id="KW-0862">Zinc</keyword>
<evidence type="ECO:0000259" key="4">
    <source>
        <dbReference type="PROSITE" id="PS50994"/>
    </source>
</evidence>
<dbReference type="Pfam" id="PF00098">
    <property type="entry name" value="zf-CCHC"/>
    <property type="match status" value="1"/>
</dbReference>
<keyword evidence="7" id="KW-1185">Reference proteome</keyword>
<dbReference type="SUPFAM" id="SSF57756">
    <property type="entry name" value="Retrovirus zinc finger-like domains"/>
    <property type="match status" value="1"/>
</dbReference>
<dbReference type="InterPro" id="IPR012337">
    <property type="entry name" value="RNaseH-like_sf"/>
</dbReference>
<feature type="region of interest" description="Disordered" evidence="2">
    <location>
        <begin position="1"/>
        <end position="34"/>
    </location>
</feature>
<dbReference type="InterPro" id="IPR001878">
    <property type="entry name" value="Znf_CCHC"/>
</dbReference>
<feature type="domain" description="CCHC-type" evidence="3">
    <location>
        <begin position="277"/>
        <end position="291"/>
    </location>
</feature>
<dbReference type="Proteomes" id="UP000719412">
    <property type="component" value="Unassembled WGS sequence"/>
</dbReference>
<dbReference type="SUPFAM" id="SSF53098">
    <property type="entry name" value="Ribonuclease H-like"/>
    <property type="match status" value="1"/>
</dbReference>
<evidence type="ECO:0000313" key="5">
    <source>
        <dbReference type="EMBL" id="KAH0807500.1"/>
    </source>
</evidence>
<evidence type="ECO:0000256" key="1">
    <source>
        <dbReference type="PROSITE-ProRule" id="PRU00047"/>
    </source>
</evidence>